<dbReference type="EMBL" id="BGZK01000024">
    <property type="protein sequence ID" value="GBP06957.1"/>
    <property type="molecule type" value="Genomic_DNA"/>
</dbReference>
<proteinExistence type="predicted"/>
<protein>
    <submittedName>
        <fullName evidence="1">Uncharacterized protein</fullName>
    </submittedName>
</protein>
<gene>
    <name evidence="1" type="ORF">EVAR_4399_1</name>
</gene>
<keyword evidence="2" id="KW-1185">Reference proteome</keyword>
<accession>A0A4C1T0D4</accession>
<name>A0A4C1T0D4_EUMVA</name>
<organism evidence="1 2">
    <name type="scientific">Eumeta variegata</name>
    <name type="common">Bagworm moth</name>
    <name type="synonym">Eumeta japonica</name>
    <dbReference type="NCBI Taxonomy" id="151549"/>
    <lineage>
        <taxon>Eukaryota</taxon>
        <taxon>Metazoa</taxon>
        <taxon>Ecdysozoa</taxon>
        <taxon>Arthropoda</taxon>
        <taxon>Hexapoda</taxon>
        <taxon>Insecta</taxon>
        <taxon>Pterygota</taxon>
        <taxon>Neoptera</taxon>
        <taxon>Endopterygota</taxon>
        <taxon>Lepidoptera</taxon>
        <taxon>Glossata</taxon>
        <taxon>Ditrysia</taxon>
        <taxon>Tineoidea</taxon>
        <taxon>Psychidae</taxon>
        <taxon>Oiketicinae</taxon>
        <taxon>Eumeta</taxon>
    </lineage>
</organism>
<evidence type="ECO:0000313" key="2">
    <source>
        <dbReference type="Proteomes" id="UP000299102"/>
    </source>
</evidence>
<reference evidence="1 2" key="1">
    <citation type="journal article" date="2019" name="Commun. Biol.">
        <title>The bagworm genome reveals a unique fibroin gene that provides high tensile strength.</title>
        <authorList>
            <person name="Kono N."/>
            <person name="Nakamura H."/>
            <person name="Ohtoshi R."/>
            <person name="Tomita M."/>
            <person name="Numata K."/>
            <person name="Arakawa K."/>
        </authorList>
    </citation>
    <scope>NUCLEOTIDE SEQUENCE [LARGE SCALE GENOMIC DNA]</scope>
</reference>
<dbReference type="Proteomes" id="UP000299102">
    <property type="component" value="Unassembled WGS sequence"/>
</dbReference>
<dbReference type="AlphaFoldDB" id="A0A4C1T0D4"/>
<evidence type="ECO:0000313" key="1">
    <source>
        <dbReference type="EMBL" id="GBP06957.1"/>
    </source>
</evidence>
<sequence>MNMYKATRPRSGVGTPSSVNLPPLFIKSEVVAERSIFKRSIRSGFKCTRAYFRTGDSVQFQLPCPRSARASTGARIKTGRTSSATARRSWSALDGVFPARVDVSASSFRPRAAARHKNILPDRSSKTGFVAAFRLRRIKLTSALAARVDTSRCGLDAQTLRSRNGSSGWLDDGRDFARVSRKSAV</sequence>
<comment type="caution">
    <text evidence="1">The sequence shown here is derived from an EMBL/GenBank/DDBJ whole genome shotgun (WGS) entry which is preliminary data.</text>
</comment>